<dbReference type="EMBL" id="AYRZ02000003">
    <property type="protein sequence ID" value="PHT87848.1"/>
    <property type="molecule type" value="Genomic_DNA"/>
</dbReference>
<dbReference type="Gramene" id="PHT87848">
    <property type="protein sequence ID" value="PHT87848"/>
    <property type="gene ID" value="T459_09954"/>
</dbReference>
<dbReference type="Pfam" id="PF00197">
    <property type="entry name" value="Kunitz_legume"/>
    <property type="match status" value="1"/>
</dbReference>
<dbReference type="InterPro" id="IPR002160">
    <property type="entry name" value="Prot_inh_Kunz-lg"/>
</dbReference>
<dbReference type="InterPro" id="IPR011065">
    <property type="entry name" value="Kunitz_inhibitor_STI-like_sf"/>
</dbReference>
<sequence>MKLTNCFTKSKLCEALKPPPIAVRDSNGDMLQMGTNYYVQPIFPDEAWGFELASISNDIDKPCPLGIVQEDYYPGTQLLFSHANSEKGAIRLSTDLNIDYNLSYTVCKDVGVIEYNGQNHLGLSDFPVESGNALRLIVFIHWGMPQRIILASDDRDEVPRRRVERS</sequence>
<accession>A0A2G3A0W7</accession>
<dbReference type="PROSITE" id="PS00283">
    <property type="entry name" value="SOYBEAN_KUNITZ"/>
    <property type="match status" value="1"/>
</dbReference>
<evidence type="ECO:0000313" key="4">
    <source>
        <dbReference type="EMBL" id="PHT87848.1"/>
    </source>
</evidence>
<evidence type="ECO:0000313" key="5">
    <source>
        <dbReference type="Proteomes" id="UP000222542"/>
    </source>
</evidence>
<evidence type="ECO:0000256" key="1">
    <source>
        <dbReference type="ARBA" id="ARBA00005440"/>
    </source>
</evidence>
<dbReference type="PANTHER" id="PTHR33107">
    <property type="entry name" value="KUNITZ TRYPSIN INHIBITOR 2"/>
    <property type="match status" value="1"/>
</dbReference>
<name>A0A2G3A0W7_CAPAN</name>
<reference evidence="4 5" key="2">
    <citation type="journal article" date="2017" name="Genome Biol.">
        <title>New reference genome sequences of hot pepper reveal the massive evolution of plant disease-resistance genes by retroduplication.</title>
        <authorList>
            <person name="Kim S."/>
            <person name="Park J."/>
            <person name="Yeom S.I."/>
            <person name="Kim Y.M."/>
            <person name="Seo E."/>
            <person name="Kim K.T."/>
            <person name="Kim M.S."/>
            <person name="Lee J.M."/>
            <person name="Cheong K."/>
            <person name="Shin H.S."/>
            <person name="Kim S.B."/>
            <person name="Han K."/>
            <person name="Lee J."/>
            <person name="Park M."/>
            <person name="Lee H.A."/>
            <person name="Lee H.Y."/>
            <person name="Lee Y."/>
            <person name="Oh S."/>
            <person name="Lee J.H."/>
            <person name="Choi E."/>
            <person name="Choi E."/>
            <person name="Lee S.E."/>
            <person name="Jeon J."/>
            <person name="Kim H."/>
            <person name="Choi G."/>
            <person name="Song H."/>
            <person name="Lee J."/>
            <person name="Lee S.C."/>
            <person name="Kwon J.K."/>
            <person name="Lee H.Y."/>
            <person name="Koo N."/>
            <person name="Hong Y."/>
            <person name="Kim R.W."/>
            <person name="Kang W.H."/>
            <person name="Huh J.H."/>
            <person name="Kang B.C."/>
            <person name="Yang T.J."/>
            <person name="Lee Y.H."/>
            <person name="Bennetzen J.L."/>
            <person name="Choi D."/>
        </authorList>
    </citation>
    <scope>NUCLEOTIDE SEQUENCE [LARGE SCALE GENOMIC DNA]</scope>
    <source>
        <strain evidence="5">cv. CM334</strain>
    </source>
</reference>
<proteinExistence type="inferred from homology"/>
<gene>
    <name evidence="4" type="ORF">T459_09954</name>
</gene>
<organism evidence="4 5">
    <name type="scientific">Capsicum annuum</name>
    <name type="common">Capsicum pepper</name>
    <dbReference type="NCBI Taxonomy" id="4072"/>
    <lineage>
        <taxon>Eukaryota</taxon>
        <taxon>Viridiplantae</taxon>
        <taxon>Streptophyta</taxon>
        <taxon>Embryophyta</taxon>
        <taxon>Tracheophyta</taxon>
        <taxon>Spermatophyta</taxon>
        <taxon>Magnoliopsida</taxon>
        <taxon>eudicotyledons</taxon>
        <taxon>Gunneridae</taxon>
        <taxon>Pentapetalae</taxon>
        <taxon>asterids</taxon>
        <taxon>lamiids</taxon>
        <taxon>Solanales</taxon>
        <taxon>Solanaceae</taxon>
        <taxon>Solanoideae</taxon>
        <taxon>Capsiceae</taxon>
        <taxon>Capsicum</taxon>
    </lineage>
</organism>
<dbReference type="SUPFAM" id="SSF50386">
    <property type="entry name" value="STI-like"/>
    <property type="match status" value="1"/>
</dbReference>
<keyword evidence="3" id="KW-1015">Disulfide bond</keyword>
<evidence type="ECO:0000256" key="2">
    <source>
        <dbReference type="ARBA" id="ARBA00022690"/>
    </source>
</evidence>
<dbReference type="PANTHER" id="PTHR33107:SF81">
    <property type="entry name" value="TRYPSIN INHIBITOR A"/>
    <property type="match status" value="1"/>
</dbReference>
<keyword evidence="5" id="KW-1185">Reference proteome</keyword>
<evidence type="ECO:0000256" key="3">
    <source>
        <dbReference type="ARBA" id="ARBA00023157"/>
    </source>
</evidence>
<dbReference type="GO" id="GO:0004866">
    <property type="term" value="F:endopeptidase inhibitor activity"/>
    <property type="evidence" value="ECO:0007669"/>
    <property type="project" value="InterPro"/>
</dbReference>
<dbReference type="Proteomes" id="UP000222542">
    <property type="component" value="Unassembled WGS sequence"/>
</dbReference>
<dbReference type="Gene3D" id="2.80.10.50">
    <property type="match status" value="1"/>
</dbReference>
<dbReference type="AlphaFoldDB" id="A0A2G3A0W7"/>
<dbReference type="SMART" id="SM00452">
    <property type="entry name" value="STI"/>
    <property type="match status" value="1"/>
</dbReference>
<keyword evidence="2" id="KW-0646">Protease inhibitor</keyword>
<comment type="caution">
    <text evidence="4">The sequence shown here is derived from an EMBL/GenBank/DDBJ whole genome shotgun (WGS) entry which is preliminary data.</text>
</comment>
<reference evidence="4 5" key="1">
    <citation type="journal article" date="2014" name="Nat. Genet.">
        <title>Genome sequence of the hot pepper provides insights into the evolution of pungency in Capsicum species.</title>
        <authorList>
            <person name="Kim S."/>
            <person name="Park M."/>
            <person name="Yeom S.I."/>
            <person name="Kim Y.M."/>
            <person name="Lee J.M."/>
            <person name="Lee H.A."/>
            <person name="Seo E."/>
            <person name="Choi J."/>
            <person name="Cheong K."/>
            <person name="Kim K.T."/>
            <person name="Jung K."/>
            <person name="Lee G.W."/>
            <person name="Oh S.K."/>
            <person name="Bae C."/>
            <person name="Kim S.B."/>
            <person name="Lee H.Y."/>
            <person name="Kim S.Y."/>
            <person name="Kim M.S."/>
            <person name="Kang B.C."/>
            <person name="Jo Y.D."/>
            <person name="Yang H.B."/>
            <person name="Jeong H.J."/>
            <person name="Kang W.H."/>
            <person name="Kwon J.K."/>
            <person name="Shin C."/>
            <person name="Lim J.Y."/>
            <person name="Park J.H."/>
            <person name="Huh J.H."/>
            <person name="Kim J.S."/>
            <person name="Kim B.D."/>
            <person name="Cohen O."/>
            <person name="Paran I."/>
            <person name="Suh M.C."/>
            <person name="Lee S.B."/>
            <person name="Kim Y.K."/>
            <person name="Shin Y."/>
            <person name="Noh S.J."/>
            <person name="Park J."/>
            <person name="Seo Y.S."/>
            <person name="Kwon S.Y."/>
            <person name="Kim H.A."/>
            <person name="Park J.M."/>
            <person name="Kim H.J."/>
            <person name="Choi S.B."/>
            <person name="Bosland P.W."/>
            <person name="Reeves G."/>
            <person name="Jo S.H."/>
            <person name="Lee B.W."/>
            <person name="Cho H.T."/>
            <person name="Choi H.S."/>
            <person name="Lee M.S."/>
            <person name="Yu Y."/>
            <person name="Do Choi Y."/>
            <person name="Park B.S."/>
            <person name="van Deynze A."/>
            <person name="Ashrafi H."/>
            <person name="Hill T."/>
            <person name="Kim W.T."/>
            <person name="Pai H.S."/>
            <person name="Ahn H.K."/>
            <person name="Yeam I."/>
            <person name="Giovannoni J.J."/>
            <person name="Rose J.K."/>
            <person name="Sorensen I."/>
            <person name="Lee S.J."/>
            <person name="Kim R.W."/>
            <person name="Choi I.Y."/>
            <person name="Choi B.S."/>
            <person name="Lim J.S."/>
            <person name="Lee Y.H."/>
            <person name="Choi D."/>
        </authorList>
    </citation>
    <scope>NUCLEOTIDE SEQUENCE [LARGE SCALE GENOMIC DNA]</scope>
    <source>
        <strain evidence="5">cv. CM334</strain>
    </source>
</reference>
<comment type="similarity">
    <text evidence="1">Belongs to the protease inhibitor I3 (leguminous Kunitz-type inhibitor) family.</text>
</comment>
<protein>
    <submittedName>
        <fullName evidence="4">Uncharacterized protein</fullName>
    </submittedName>
</protein>